<name>A0ABY5D254_9ACTN</name>
<proteinExistence type="predicted"/>
<organism evidence="2 3">
    <name type="scientific">Nocardiopsis exhalans</name>
    <dbReference type="NCBI Taxonomy" id="163604"/>
    <lineage>
        <taxon>Bacteria</taxon>
        <taxon>Bacillati</taxon>
        <taxon>Actinomycetota</taxon>
        <taxon>Actinomycetes</taxon>
        <taxon>Streptosporangiales</taxon>
        <taxon>Nocardiopsidaceae</taxon>
        <taxon>Nocardiopsis</taxon>
    </lineage>
</organism>
<protein>
    <submittedName>
        <fullName evidence="2">DUF397 domain-containing protein</fullName>
    </submittedName>
</protein>
<dbReference type="Proteomes" id="UP001055940">
    <property type="component" value="Chromosome"/>
</dbReference>
<sequence>MEVAETPRTALMRDSQNRHLGHLVFPAPEWRAFLGDVKEEQL</sequence>
<dbReference type="InterPro" id="IPR007278">
    <property type="entry name" value="DUF397"/>
</dbReference>
<dbReference type="RefSeq" id="WP_254417320.1">
    <property type="nucleotide sequence ID" value="NZ_CP099837.1"/>
</dbReference>
<evidence type="ECO:0000259" key="1">
    <source>
        <dbReference type="Pfam" id="PF04149"/>
    </source>
</evidence>
<accession>A0ABY5D254</accession>
<evidence type="ECO:0000313" key="2">
    <source>
        <dbReference type="EMBL" id="USY17826.1"/>
    </source>
</evidence>
<evidence type="ECO:0000313" key="3">
    <source>
        <dbReference type="Proteomes" id="UP001055940"/>
    </source>
</evidence>
<gene>
    <name evidence="2" type="ORF">NE857_21140</name>
</gene>
<dbReference type="Pfam" id="PF04149">
    <property type="entry name" value="DUF397"/>
    <property type="match status" value="1"/>
</dbReference>
<keyword evidence="3" id="KW-1185">Reference proteome</keyword>
<feature type="domain" description="DUF397" evidence="1">
    <location>
        <begin position="2"/>
        <end position="38"/>
    </location>
</feature>
<dbReference type="EMBL" id="CP099837">
    <property type="protein sequence ID" value="USY17826.1"/>
    <property type="molecule type" value="Genomic_DNA"/>
</dbReference>
<reference evidence="2" key="1">
    <citation type="submission" date="2022-06" db="EMBL/GenBank/DDBJ databases">
        <authorList>
            <person name="Ping M."/>
        </authorList>
    </citation>
    <scope>NUCLEOTIDE SEQUENCE</scope>
    <source>
        <strain evidence="2">JCM11759T</strain>
    </source>
</reference>